<dbReference type="InterPro" id="IPR013154">
    <property type="entry name" value="ADH-like_N"/>
</dbReference>
<dbReference type="InterPro" id="IPR051603">
    <property type="entry name" value="Zinc-ADH_QOR/CCCR"/>
</dbReference>
<dbReference type="Pfam" id="PF08240">
    <property type="entry name" value="ADH_N"/>
    <property type="match status" value="1"/>
</dbReference>
<evidence type="ECO:0000313" key="3">
    <source>
        <dbReference type="EMBL" id="EME00454.1"/>
    </source>
</evidence>
<dbReference type="RefSeq" id="WP_003300392.1">
    <property type="nucleotide sequence ID" value="NZ_AOBS01000042.1"/>
</dbReference>
<organism evidence="3 4">
    <name type="scientific">Stutzerimonas stutzeri NF13</name>
    <dbReference type="NCBI Taxonomy" id="1212548"/>
    <lineage>
        <taxon>Bacteria</taxon>
        <taxon>Pseudomonadati</taxon>
        <taxon>Pseudomonadota</taxon>
        <taxon>Gammaproteobacteria</taxon>
        <taxon>Pseudomonadales</taxon>
        <taxon>Pseudomonadaceae</taxon>
        <taxon>Stutzerimonas</taxon>
    </lineage>
</organism>
<keyword evidence="1" id="KW-0521">NADP</keyword>
<dbReference type="Gene3D" id="3.40.50.720">
    <property type="entry name" value="NAD(P)-binding Rossmann-like Domain"/>
    <property type="match status" value="1"/>
</dbReference>
<dbReference type="EMBL" id="AOBS01000042">
    <property type="protein sequence ID" value="EME00454.1"/>
    <property type="molecule type" value="Genomic_DNA"/>
</dbReference>
<dbReference type="PANTHER" id="PTHR44154">
    <property type="entry name" value="QUINONE OXIDOREDUCTASE"/>
    <property type="match status" value="1"/>
</dbReference>
<name>M2VLE8_STUST</name>
<dbReference type="Pfam" id="PF13602">
    <property type="entry name" value="ADH_zinc_N_2"/>
    <property type="match status" value="1"/>
</dbReference>
<dbReference type="SUPFAM" id="SSF51735">
    <property type="entry name" value="NAD(P)-binding Rossmann-fold domains"/>
    <property type="match status" value="1"/>
</dbReference>
<gene>
    <name evidence="3" type="ORF">B381_09931</name>
</gene>
<dbReference type="SUPFAM" id="SSF50129">
    <property type="entry name" value="GroES-like"/>
    <property type="match status" value="1"/>
</dbReference>
<evidence type="ECO:0000259" key="2">
    <source>
        <dbReference type="SMART" id="SM00829"/>
    </source>
</evidence>
<comment type="caution">
    <text evidence="3">The sequence shown here is derived from an EMBL/GenBank/DDBJ whole genome shotgun (WGS) entry which is preliminary data.</text>
</comment>
<dbReference type="SMART" id="SM00829">
    <property type="entry name" value="PKS_ER"/>
    <property type="match status" value="1"/>
</dbReference>
<dbReference type="GO" id="GO:0016491">
    <property type="term" value="F:oxidoreductase activity"/>
    <property type="evidence" value="ECO:0007669"/>
    <property type="project" value="InterPro"/>
</dbReference>
<accession>M2VLE8</accession>
<dbReference type="PANTHER" id="PTHR44154:SF1">
    <property type="entry name" value="QUINONE OXIDOREDUCTASE"/>
    <property type="match status" value="1"/>
</dbReference>
<dbReference type="InterPro" id="IPR020843">
    <property type="entry name" value="ER"/>
</dbReference>
<feature type="domain" description="Enoyl reductase (ER)" evidence="2">
    <location>
        <begin position="10"/>
        <end position="298"/>
    </location>
</feature>
<sequence>MKAIQYSEFGGPEVLKVVEVGEPHAGAGQVRISVRSVGVNPADWKRFTGRFRDFIPIEFPAGVGFEAAGIVDEVGDGVTGVAVGDAVFGLGSATLAEYAVLSSWAAKPDDMPFEIAGGLAVVAETGLRSLEQVGVQAGQTLLVNGAAGAVGSAVVQFARQRGITVIGTASPARHDYLRGLGAIATSYEPGLAERVRELAPQGVDAALDLAGSGIIPELIGIVGEPSRVLSIADFSAPEHGAQFSTQPLEHPEQALAEAARLYAEGALRVQLEQVFALQQAADAFARSIGGHPAGKLVIRVG</sequence>
<dbReference type="CDD" id="cd05289">
    <property type="entry name" value="MDR_like_2"/>
    <property type="match status" value="1"/>
</dbReference>
<dbReference type="eggNOG" id="COG0604">
    <property type="taxonomic scope" value="Bacteria"/>
</dbReference>
<dbReference type="AlphaFoldDB" id="M2VLE8"/>
<reference evidence="3 4" key="1">
    <citation type="journal article" date="2013" name="Genome Announc.">
        <title>Draft Genome of Pseudomonas stutzeri Strain NF13, a Nitrogen Fixer Isolated from the Galapagos Rift Hydrothermal Vent.</title>
        <authorList>
            <person name="Pena A."/>
            <person name="Busquets A."/>
            <person name="Gomila M."/>
            <person name="Mayol J."/>
            <person name="Bosch R."/>
            <person name="Nogales B."/>
            <person name="Garcia-Valdes E."/>
            <person name="Bennasar A."/>
            <person name="Lalucat J."/>
        </authorList>
    </citation>
    <scope>NUCLEOTIDE SEQUENCE [LARGE SCALE GENOMIC DNA]</scope>
    <source>
        <strain evidence="3 4">NF13</strain>
    </source>
</reference>
<evidence type="ECO:0000313" key="4">
    <source>
        <dbReference type="Proteomes" id="UP000011700"/>
    </source>
</evidence>
<dbReference type="InterPro" id="IPR011032">
    <property type="entry name" value="GroES-like_sf"/>
</dbReference>
<dbReference type="InterPro" id="IPR036291">
    <property type="entry name" value="NAD(P)-bd_dom_sf"/>
</dbReference>
<evidence type="ECO:0000256" key="1">
    <source>
        <dbReference type="ARBA" id="ARBA00022857"/>
    </source>
</evidence>
<dbReference type="Gene3D" id="3.90.180.10">
    <property type="entry name" value="Medium-chain alcohol dehydrogenases, catalytic domain"/>
    <property type="match status" value="1"/>
</dbReference>
<dbReference type="OrthoDB" id="9785812at2"/>
<dbReference type="PATRIC" id="fig|1212548.4.peg.1941"/>
<protein>
    <submittedName>
        <fullName evidence="3">Alcohol dehydrogenase zinc-binding domain-containing protein</fullName>
    </submittedName>
</protein>
<dbReference type="Proteomes" id="UP000011700">
    <property type="component" value="Unassembled WGS sequence"/>
</dbReference>
<proteinExistence type="predicted"/>